<gene>
    <name evidence="1" type="ORF">CWD88_09315</name>
</gene>
<name>A0AAX0UD86_BURPE</name>
<accession>A0AAX0UD86</accession>
<dbReference type="EMBL" id="PHRB01000007">
    <property type="protein sequence ID" value="PJO66434.1"/>
    <property type="molecule type" value="Genomic_DNA"/>
</dbReference>
<organism evidence="1 2">
    <name type="scientific">Burkholderia pseudomallei</name>
    <name type="common">Pseudomonas pseudomallei</name>
    <dbReference type="NCBI Taxonomy" id="28450"/>
    <lineage>
        <taxon>Bacteria</taxon>
        <taxon>Pseudomonadati</taxon>
        <taxon>Pseudomonadota</taxon>
        <taxon>Betaproteobacteria</taxon>
        <taxon>Burkholderiales</taxon>
        <taxon>Burkholderiaceae</taxon>
        <taxon>Burkholderia</taxon>
        <taxon>pseudomallei group</taxon>
    </lineage>
</organism>
<evidence type="ECO:0000313" key="1">
    <source>
        <dbReference type="EMBL" id="PJO66434.1"/>
    </source>
</evidence>
<dbReference type="Proteomes" id="UP000231878">
    <property type="component" value="Unassembled WGS sequence"/>
</dbReference>
<comment type="caution">
    <text evidence="1">The sequence shown here is derived from an EMBL/GenBank/DDBJ whole genome shotgun (WGS) entry which is preliminary data.</text>
</comment>
<dbReference type="AlphaFoldDB" id="A0AAX0UD86"/>
<proteinExistence type="predicted"/>
<protein>
    <submittedName>
        <fullName evidence="1">Uncharacterized protein</fullName>
    </submittedName>
</protein>
<evidence type="ECO:0000313" key="2">
    <source>
        <dbReference type="Proteomes" id="UP000231878"/>
    </source>
</evidence>
<reference evidence="1 2" key="1">
    <citation type="submission" date="2017-11" db="EMBL/GenBank/DDBJ databases">
        <title>Molecular characterization of Burkholderia pseudomallei and closely related isolates from Vietnam.</title>
        <authorList>
            <person name="Ustinov D.V."/>
            <person name="Antonov A.S."/>
            <person name="Avdusheva E.F."/>
            <person name="Shpak I.M."/>
            <person name="Zakharova I.B."/>
            <person name="Thi L.A."/>
            <person name="Teteryatnikova N."/>
            <person name="Lopasteyskaya Y.A."/>
            <person name="Kuzyutina J.A."/>
            <person name="Ngo T.N."/>
            <person name="Victorov D.V."/>
        </authorList>
    </citation>
    <scope>NUCLEOTIDE SEQUENCE [LARGE SCALE GENOMIC DNA]</scope>
    <source>
        <strain evidence="1 2">V1512</strain>
    </source>
</reference>
<sequence length="66" mass="7234">MKVCANQPRTLAPTSFIPFVRRTPLDAGDAAKPAPVRARFALDRKPARESAHARVMRHAARERAAG</sequence>